<keyword evidence="2" id="KW-1185">Reference proteome</keyword>
<protein>
    <submittedName>
        <fullName evidence="1">Uncharacterized protein</fullName>
    </submittedName>
</protein>
<dbReference type="EMBL" id="JAYKXN010000004">
    <property type="protein sequence ID" value="KAK7293357.1"/>
    <property type="molecule type" value="Genomic_DNA"/>
</dbReference>
<gene>
    <name evidence="1" type="ORF">RJT34_16221</name>
</gene>
<dbReference type="Proteomes" id="UP001359559">
    <property type="component" value="Unassembled WGS sequence"/>
</dbReference>
<dbReference type="AlphaFoldDB" id="A0AAN9PDG6"/>
<evidence type="ECO:0000313" key="2">
    <source>
        <dbReference type="Proteomes" id="UP001359559"/>
    </source>
</evidence>
<name>A0AAN9PDG6_CLITE</name>
<comment type="caution">
    <text evidence="1">The sequence shown here is derived from an EMBL/GenBank/DDBJ whole genome shotgun (WGS) entry which is preliminary data.</text>
</comment>
<accession>A0AAN9PDG6</accession>
<reference evidence="1 2" key="1">
    <citation type="submission" date="2024-01" db="EMBL/GenBank/DDBJ databases">
        <title>The genomes of 5 underutilized Papilionoideae crops provide insights into root nodulation and disease resistance.</title>
        <authorList>
            <person name="Yuan L."/>
        </authorList>
    </citation>
    <scope>NUCLEOTIDE SEQUENCE [LARGE SCALE GENOMIC DNA]</scope>
    <source>
        <strain evidence="1">LY-2023</strain>
        <tissue evidence="1">Leaf</tissue>
    </source>
</reference>
<evidence type="ECO:0000313" key="1">
    <source>
        <dbReference type="EMBL" id="KAK7293357.1"/>
    </source>
</evidence>
<proteinExistence type="predicted"/>
<organism evidence="1 2">
    <name type="scientific">Clitoria ternatea</name>
    <name type="common">Butterfly pea</name>
    <dbReference type="NCBI Taxonomy" id="43366"/>
    <lineage>
        <taxon>Eukaryota</taxon>
        <taxon>Viridiplantae</taxon>
        <taxon>Streptophyta</taxon>
        <taxon>Embryophyta</taxon>
        <taxon>Tracheophyta</taxon>
        <taxon>Spermatophyta</taxon>
        <taxon>Magnoliopsida</taxon>
        <taxon>eudicotyledons</taxon>
        <taxon>Gunneridae</taxon>
        <taxon>Pentapetalae</taxon>
        <taxon>rosids</taxon>
        <taxon>fabids</taxon>
        <taxon>Fabales</taxon>
        <taxon>Fabaceae</taxon>
        <taxon>Papilionoideae</taxon>
        <taxon>50 kb inversion clade</taxon>
        <taxon>NPAAA clade</taxon>
        <taxon>indigoferoid/millettioid clade</taxon>
        <taxon>Phaseoleae</taxon>
        <taxon>Clitoria</taxon>
    </lineage>
</organism>
<sequence>MACPPLSPLPSLLPTDDPIVEDDLNFVNEHQDPHTLTAKPAPYFFDPLTSFIPRSFLSLLLPPPLLPLCLLPSYLDDPSKIVFTSDDTLVDHALRIKAAHVTNKCLVGLWCKRELWKIFEGEAFLRRMFPSILPLSIVKKV</sequence>